<comment type="caution">
    <text evidence="1">The sequence shown here is derived from an EMBL/GenBank/DDBJ whole genome shotgun (WGS) entry which is preliminary data.</text>
</comment>
<protein>
    <submittedName>
        <fullName evidence="1">Uncharacterized protein</fullName>
    </submittedName>
</protein>
<organism evidence="1 2">
    <name type="scientific">Ophiocordyceps australis</name>
    <dbReference type="NCBI Taxonomy" id="1399860"/>
    <lineage>
        <taxon>Eukaryota</taxon>
        <taxon>Fungi</taxon>
        <taxon>Dikarya</taxon>
        <taxon>Ascomycota</taxon>
        <taxon>Pezizomycotina</taxon>
        <taxon>Sordariomycetes</taxon>
        <taxon>Hypocreomycetidae</taxon>
        <taxon>Hypocreales</taxon>
        <taxon>Ophiocordycipitaceae</taxon>
        <taxon>Ophiocordyceps</taxon>
    </lineage>
</organism>
<sequence length="89" mass="9918">MESTFAMASTNGHGPRPCVASYRTAFALRWHHCHRGDMEDAVGTTGVIFLVQLFKMPTGFRDSELLGHTSTFVAGQENFSLAPRQHHEQ</sequence>
<evidence type="ECO:0000313" key="2">
    <source>
        <dbReference type="Proteomes" id="UP000224854"/>
    </source>
</evidence>
<evidence type="ECO:0000313" key="1">
    <source>
        <dbReference type="EMBL" id="PHH74261.1"/>
    </source>
</evidence>
<reference evidence="1 2" key="1">
    <citation type="submission" date="2017-06" db="EMBL/GenBank/DDBJ databases">
        <title>Ant-infecting Ophiocordyceps genomes reveal a high diversity of potential behavioral manipulation genes and a possible major role for enterotoxins.</title>
        <authorList>
            <person name="De Bekker C."/>
            <person name="Evans H.C."/>
            <person name="Brachmann A."/>
            <person name="Hughes D.P."/>
        </authorList>
    </citation>
    <scope>NUCLEOTIDE SEQUENCE [LARGE SCALE GENOMIC DNA]</scope>
    <source>
        <strain evidence="1 2">1348a</strain>
    </source>
</reference>
<dbReference type="EMBL" id="NJEU01000443">
    <property type="protein sequence ID" value="PHH74261.1"/>
    <property type="molecule type" value="Genomic_DNA"/>
</dbReference>
<name>A0A2C5Z503_9HYPO</name>
<proteinExistence type="predicted"/>
<gene>
    <name evidence="1" type="ORF">CDD82_5024</name>
</gene>
<accession>A0A2C5Z503</accession>
<dbReference type="Proteomes" id="UP000224854">
    <property type="component" value="Unassembled WGS sequence"/>
</dbReference>
<keyword evidence="2" id="KW-1185">Reference proteome</keyword>
<dbReference type="AlphaFoldDB" id="A0A2C5Z503"/>